<dbReference type="Proteomes" id="UP001298424">
    <property type="component" value="Unassembled WGS sequence"/>
</dbReference>
<proteinExistence type="predicted"/>
<sequence length="75" mass="8132">MVLLPRLPYGWIDSPPGINRLISIYALDAALSGQPLKQQREHILPAGALPPPARYRATAYAWLGLNAVCLPNKAA</sequence>
<name>A0ABS9NLE8_9NEIS</name>
<reference evidence="1 2" key="1">
    <citation type="submission" date="2022-02" db="EMBL/GenBank/DDBJ databases">
        <title>Genome sequence data of Kingella unionensis sp. nov. strain CICC 24913 (CCUG 75125).</title>
        <authorList>
            <person name="Xiao M."/>
        </authorList>
    </citation>
    <scope>NUCLEOTIDE SEQUENCE [LARGE SCALE GENOMIC DNA]</scope>
    <source>
        <strain evidence="1 2">CICC 24913</strain>
    </source>
</reference>
<dbReference type="EMBL" id="JAKOOW010000014">
    <property type="protein sequence ID" value="MCG6503611.1"/>
    <property type="molecule type" value="Genomic_DNA"/>
</dbReference>
<comment type="caution">
    <text evidence="1">The sequence shown here is derived from an EMBL/GenBank/DDBJ whole genome shotgun (WGS) entry which is preliminary data.</text>
</comment>
<gene>
    <name evidence="1" type="ORF">MB824_03750</name>
</gene>
<dbReference type="RefSeq" id="WP_238746103.1">
    <property type="nucleotide sequence ID" value="NZ_JAKOOW010000014.1"/>
</dbReference>
<evidence type="ECO:0000313" key="2">
    <source>
        <dbReference type="Proteomes" id="UP001298424"/>
    </source>
</evidence>
<keyword evidence="2" id="KW-1185">Reference proteome</keyword>
<accession>A0ABS9NLE8</accession>
<protein>
    <submittedName>
        <fullName evidence="1">Uncharacterized protein</fullName>
    </submittedName>
</protein>
<organism evidence="1 2">
    <name type="scientific">Kingella pumchi</name>
    <dbReference type="NCBI Taxonomy" id="2779506"/>
    <lineage>
        <taxon>Bacteria</taxon>
        <taxon>Pseudomonadati</taxon>
        <taxon>Pseudomonadota</taxon>
        <taxon>Betaproteobacteria</taxon>
        <taxon>Neisseriales</taxon>
        <taxon>Neisseriaceae</taxon>
        <taxon>Kingella</taxon>
    </lineage>
</organism>
<evidence type="ECO:0000313" key="1">
    <source>
        <dbReference type="EMBL" id="MCG6503611.1"/>
    </source>
</evidence>